<reference evidence="4 5" key="1">
    <citation type="submission" date="2018-04" db="EMBL/GenBank/DDBJ databases">
        <title>Genomic Encyclopedia of Type Strains, Phase III (KMG-III): the genomes of soil and plant-associated and newly described type strains.</title>
        <authorList>
            <person name="Whitman W."/>
        </authorList>
    </citation>
    <scope>NUCLEOTIDE SEQUENCE [LARGE SCALE GENOMIC DNA]</scope>
    <source>
        <strain evidence="4 5">NW12</strain>
    </source>
</reference>
<sequence>MGIRATVRAGALAIALASALTATAAAAQVRIQIGGQIQDVPANTVRTVTTINGRTRIVDTAWRGGTATPGMAVITTTETTDEDDEGHILSRTVVTCIEPQRTMVAAVSYAPPPAPRIEIDPADLDEPVTFGQPHVLRINRDPWGGHFVAAMMVNGVRIRAIVDTGAAYTILSADDARATGADRAVQREETAIGIGGYTRLGVARVASVEIGGQSLGRMAMRIGQRGMPYTLLGQPEIARLGRVTIEDGVMTITPRALTTQLAMR</sequence>
<evidence type="ECO:0000259" key="3">
    <source>
        <dbReference type="PROSITE" id="PS50175"/>
    </source>
</evidence>
<dbReference type="AlphaFoldDB" id="A0A2T4YQC7"/>
<dbReference type="Proteomes" id="UP000240996">
    <property type="component" value="Unassembled WGS sequence"/>
</dbReference>
<protein>
    <submittedName>
        <fullName evidence="4">Clan AA aspartic protease (TIGR02281 family)</fullName>
    </submittedName>
</protein>
<dbReference type="Gene3D" id="2.40.70.10">
    <property type="entry name" value="Acid Proteases"/>
    <property type="match status" value="1"/>
</dbReference>
<dbReference type="EMBL" id="PZZN01000002">
    <property type="protein sequence ID" value="PTM45704.1"/>
    <property type="molecule type" value="Genomic_DNA"/>
</dbReference>
<evidence type="ECO:0000313" key="4">
    <source>
        <dbReference type="EMBL" id="PTM45704.1"/>
    </source>
</evidence>
<accession>A0A2T4YQC7</accession>
<organism evidence="4 5">
    <name type="scientific">Sphingomonas aerolata</name>
    <dbReference type="NCBI Taxonomy" id="185951"/>
    <lineage>
        <taxon>Bacteria</taxon>
        <taxon>Pseudomonadati</taxon>
        <taxon>Pseudomonadota</taxon>
        <taxon>Alphaproteobacteria</taxon>
        <taxon>Sphingomonadales</taxon>
        <taxon>Sphingomonadaceae</taxon>
        <taxon>Sphingomonas</taxon>
    </lineage>
</organism>
<dbReference type="InterPro" id="IPR001969">
    <property type="entry name" value="Aspartic_peptidase_AS"/>
</dbReference>
<dbReference type="SUPFAM" id="SSF50630">
    <property type="entry name" value="Acid proteases"/>
    <property type="match status" value="1"/>
</dbReference>
<dbReference type="CDD" id="cd05483">
    <property type="entry name" value="retropepsin_like_bacteria"/>
    <property type="match status" value="1"/>
</dbReference>
<comment type="caution">
    <text evidence="4">The sequence shown here is derived from an EMBL/GenBank/DDBJ whole genome shotgun (WGS) entry which is preliminary data.</text>
</comment>
<dbReference type="GO" id="GO:0006508">
    <property type="term" value="P:proteolysis"/>
    <property type="evidence" value="ECO:0007669"/>
    <property type="project" value="UniProtKB-KW"/>
</dbReference>
<dbReference type="RefSeq" id="WP_107931984.1">
    <property type="nucleotide sequence ID" value="NZ_PZZN01000002.1"/>
</dbReference>
<dbReference type="InterPro" id="IPR034122">
    <property type="entry name" value="Retropepsin-like_bacterial"/>
</dbReference>
<dbReference type="InterPro" id="IPR001995">
    <property type="entry name" value="Peptidase_A2_cat"/>
</dbReference>
<name>A0A2T4YQC7_9SPHN</name>
<dbReference type="GO" id="GO:0004190">
    <property type="term" value="F:aspartic-type endopeptidase activity"/>
    <property type="evidence" value="ECO:0007669"/>
    <property type="project" value="InterPro"/>
</dbReference>
<feature type="signal peptide" evidence="2">
    <location>
        <begin position="1"/>
        <end position="24"/>
    </location>
</feature>
<keyword evidence="1" id="KW-0378">Hydrolase</keyword>
<feature type="domain" description="Peptidase A2" evidence="3">
    <location>
        <begin position="158"/>
        <end position="236"/>
    </location>
</feature>
<keyword evidence="2" id="KW-0732">Signal</keyword>
<evidence type="ECO:0000256" key="1">
    <source>
        <dbReference type="ARBA" id="ARBA00022801"/>
    </source>
</evidence>
<dbReference type="InterPro" id="IPR021109">
    <property type="entry name" value="Peptidase_aspartic_dom_sf"/>
</dbReference>
<gene>
    <name evidence="4" type="ORF">C8J24_1930</name>
</gene>
<evidence type="ECO:0000313" key="5">
    <source>
        <dbReference type="Proteomes" id="UP000240996"/>
    </source>
</evidence>
<dbReference type="PROSITE" id="PS00141">
    <property type="entry name" value="ASP_PROTEASE"/>
    <property type="match status" value="1"/>
</dbReference>
<dbReference type="PROSITE" id="PS50175">
    <property type="entry name" value="ASP_PROT_RETROV"/>
    <property type="match status" value="1"/>
</dbReference>
<dbReference type="Pfam" id="PF13975">
    <property type="entry name" value="gag-asp_proteas"/>
    <property type="match status" value="1"/>
</dbReference>
<proteinExistence type="predicted"/>
<keyword evidence="5" id="KW-1185">Reference proteome</keyword>
<feature type="chain" id="PRO_5015730895" evidence="2">
    <location>
        <begin position="25"/>
        <end position="264"/>
    </location>
</feature>
<evidence type="ECO:0000256" key="2">
    <source>
        <dbReference type="SAM" id="SignalP"/>
    </source>
</evidence>
<keyword evidence="4" id="KW-0645">Protease</keyword>